<name>A0A3S5C1Z4_9PLAT</name>
<accession>A0A3S5C1Z4</accession>
<proteinExistence type="predicted"/>
<dbReference type="AlphaFoldDB" id="A0A3S5C1Z4"/>
<comment type="caution">
    <text evidence="2">The sequence shown here is derived from an EMBL/GenBank/DDBJ whole genome shotgun (WGS) entry which is preliminary data.</text>
</comment>
<evidence type="ECO:0000256" key="1">
    <source>
        <dbReference type="SAM" id="MobiDB-lite"/>
    </source>
</evidence>
<feature type="compositionally biased region" description="Polar residues" evidence="1">
    <location>
        <begin position="79"/>
        <end position="92"/>
    </location>
</feature>
<dbReference type="Proteomes" id="UP000784294">
    <property type="component" value="Unassembled WGS sequence"/>
</dbReference>
<evidence type="ECO:0000313" key="2">
    <source>
        <dbReference type="EMBL" id="VEL30151.1"/>
    </source>
</evidence>
<feature type="compositionally biased region" description="Basic and acidic residues" evidence="1">
    <location>
        <begin position="158"/>
        <end position="168"/>
    </location>
</feature>
<reference evidence="2" key="1">
    <citation type="submission" date="2018-11" db="EMBL/GenBank/DDBJ databases">
        <authorList>
            <consortium name="Pathogen Informatics"/>
        </authorList>
    </citation>
    <scope>NUCLEOTIDE SEQUENCE</scope>
</reference>
<gene>
    <name evidence="2" type="ORF">PXEA_LOCUS23591</name>
</gene>
<feature type="region of interest" description="Disordered" evidence="1">
    <location>
        <begin position="42"/>
        <end position="99"/>
    </location>
</feature>
<dbReference type="EMBL" id="CAAALY010109849">
    <property type="protein sequence ID" value="VEL30151.1"/>
    <property type="molecule type" value="Genomic_DNA"/>
</dbReference>
<feature type="region of interest" description="Disordered" evidence="1">
    <location>
        <begin position="122"/>
        <end position="168"/>
    </location>
</feature>
<keyword evidence="3" id="KW-1185">Reference proteome</keyword>
<evidence type="ECO:0000313" key="3">
    <source>
        <dbReference type="Proteomes" id="UP000784294"/>
    </source>
</evidence>
<protein>
    <submittedName>
        <fullName evidence="2">Uncharacterized protein</fullName>
    </submittedName>
</protein>
<feature type="compositionally biased region" description="Low complexity" evidence="1">
    <location>
        <begin position="54"/>
        <end position="77"/>
    </location>
</feature>
<organism evidence="2 3">
    <name type="scientific">Protopolystoma xenopodis</name>
    <dbReference type="NCBI Taxonomy" id="117903"/>
    <lineage>
        <taxon>Eukaryota</taxon>
        <taxon>Metazoa</taxon>
        <taxon>Spiralia</taxon>
        <taxon>Lophotrochozoa</taxon>
        <taxon>Platyhelminthes</taxon>
        <taxon>Monogenea</taxon>
        <taxon>Polyopisthocotylea</taxon>
        <taxon>Polystomatidea</taxon>
        <taxon>Polystomatidae</taxon>
        <taxon>Protopolystoma</taxon>
    </lineage>
</organism>
<sequence length="168" mass="17634">MNLESALSIQGSPYQTGFPTKLSATISSTASANLFGLSHHRRRQPGTIEPPQLTPSSPILLSTSAASVASSSSSRPSGPTAQLYSASTSSSLKGPASSRIATPVDRLISLVDEPSPVVHQPRARSFDQLVEMVKRSRESTSEGTSGARSAPLTPVDKMASKEEEVREG</sequence>